<comment type="caution">
    <text evidence="2">The sequence shown here is derived from an EMBL/GenBank/DDBJ whole genome shotgun (WGS) entry which is preliminary data.</text>
</comment>
<feature type="region of interest" description="Disordered" evidence="1">
    <location>
        <begin position="31"/>
        <end position="66"/>
    </location>
</feature>
<feature type="compositionally biased region" description="Polar residues" evidence="1">
    <location>
        <begin position="214"/>
        <end position="233"/>
    </location>
</feature>
<accession>A0A9P4TZB7</accession>
<protein>
    <submittedName>
        <fullName evidence="2">Uncharacterized protein</fullName>
    </submittedName>
</protein>
<dbReference type="OrthoDB" id="5383338at2759"/>
<evidence type="ECO:0000313" key="2">
    <source>
        <dbReference type="EMBL" id="KAF2431226.1"/>
    </source>
</evidence>
<feature type="compositionally biased region" description="Polar residues" evidence="1">
    <location>
        <begin position="164"/>
        <end position="178"/>
    </location>
</feature>
<feature type="compositionally biased region" description="Polar residues" evidence="1">
    <location>
        <begin position="271"/>
        <end position="294"/>
    </location>
</feature>
<evidence type="ECO:0000256" key="1">
    <source>
        <dbReference type="SAM" id="MobiDB-lite"/>
    </source>
</evidence>
<feature type="compositionally biased region" description="Polar residues" evidence="1">
    <location>
        <begin position="187"/>
        <end position="203"/>
    </location>
</feature>
<dbReference type="EMBL" id="MU007033">
    <property type="protein sequence ID" value="KAF2431226.1"/>
    <property type="molecule type" value="Genomic_DNA"/>
</dbReference>
<proteinExistence type="predicted"/>
<sequence length="764" mass="82598">MSAGPALHIFPPVEQVIRRRESLDDLIRKSMDMRPAGPWPLRTEAPAPRPRINKGRTGGNSSPSNAIPAINVQVYDEPTANFYPGTAVSTASAINMSHKATPFQMLPPIQVPSQMPSRPRRSSSLTERSRQLHSGSTLAQRRARSPSATRRYRESPVSARSDDNTATPVSAQSTITTPISPPERLVQSRSSNRQRVVFPNSNGGEVATFYAPGTQMNLERQGSSRASNRNQVSEHGVPRRQTSSRSSNPTRGGIPTTAESKRSATPAFSDVGSTHSDSPTLVRSNSTMTVLKSSPQRHDQSAPTQSLFPVYDPRISLASQAYRPARVVSPMAMLAPEKVSKQEYAPAPQFQVQETTATSITPASDLGSLWAATNGQMSTPDPRNFALKMYRPASSEQKKQKITFGPSESQPFYSLTKTHPITVEEDDDHEHELLLSRHHQSKEDILPLSHMQLQPPPPPTISRSHRSSILSDIHQPATHITTIAPIMATLHSLDHAAKTPQAHTLALVDPNATSPAAARLAERAVAEATARESCTLTWTPTCPRYGKYELHHPSLGVFTIVTEGDVANSLESGSAYRPASISIVNPFANMTPLTTSPSSFGSASSTRTAFNDFNRDGSIIARLDLQEDILHLDAASIQQLGNLYLIDVCVSAILAVAVAEAKRPADPGLVFAAPPPSLLNVSLKSKKSKALIPKKPKKVRKVRSAGKLGLGIDHLADKDDLPRLTKGVLSVLGFSFNTAIYLLALGFKVTASMVLGISKLATKD</sequence>
<feature type="region of interest" description="Disordered" evidence="1">
    <location>
        <begin position="106"/>
        <end position="306"/>
    </location>
</feature>
<evidence type="ECO:0000313" key="3">
    <source>
        <dbReference type="Proteomes" id="UP000800235"/>
    </source>
</evidence>
<keyword evidence="3" id="KW-1185">Reference proteome</keyword>
<dbReference type="Proteomes" id="UP000800235">
    <property type="component" value="Unassembled WGS sequence"/>
</dbReference>
<feature type="compositionally biased region" description="Low complexity" evidence="1">
    <location>
        <begin position="112"/>
        <end position="126"/>
    </location>
</feature>
<gene>
    <name evidence="2" type="ORF">EJ08DRAFT_696614</name>
</gene>
<name>A0A9P4TZB7_9PEZI</name>
<feature type="compositionally biased region" description="Polar residues" evidence="1">
    <location>
        <begin position="240"/>
        <end position="250"/>
    </location>
</feature>
<organism evidence="2 3">
    <name type="scientific">Tothia fuscella</name>
    <dbReference type="NCBI Taxonomy" id="1048955"/>
    <lineage>
        <taxon>Eukaryota</taxon>
        <taxon>Fungi</taxon>
        <taxon>Dikarya</taxon>
        <taxon>Ascomycota</taxon>
        <taxon>Pezizomycotina</taxon>
        <taxon>Dothideomycetes</taxon>
        <taxon>Pleosporomycetidae</taxon>
        <taxon>Venturiales</taxon>
        <taxon>Cylindrosympodiaceae</taxon>
        <taxon>Tothia</taxon>
    </lineage>
</organism>
<reference evidence="2" key="1">
    <citation type="journal article" date="2020" name="Stud. Mycol.">
        <title>101 Dothideomycetes genomes: a test case for predicting lifestyles and emergence of pathogens.</title>
        <authorList>
            <person name="Haridas S."/>
            <person name="Albert R."/>
            <person name="Binder M."/>
            <person name="Bloem J."/>
            <person name="Labutti K."/>
            <person name="Salamov A."/>
            <person name="Andreopoulos B."/>
            <person name="Baker S."/>
            <person name="Barry K."/>
            <person name="Bills G."/>
            <person name="Bluhm B."/>
            <person name="Cannon C."/>
            <person name="Castanera R."/>
            <person name="Culley D."/>
            <person name="Daum C."/>
            <person name="Ezra D."/>
            <person name="Gonzalez J."/>
            <person name="Henrissat B."/>
            <person name="Kuo A."/>
            <person name="Liang C."/>
            <person name="Lipzen A."/>
            <person name="Lutzoni F."/>
            <person name="Magnuson J."/>
            <person name="Mondo S."/>
            <person name="Nolan M."/>
            <person name="Ohm R."/>
            <person name="Pangilinan J."/>
            <person name="Park H.-J."/>
            <person name="Ramirez L."/>
            <person name="Alfaro M."/>
            <person name="Sun H."/>
            <person name="Tritt A."/>
            <person name="Yoshinaga Y."/>
            <person name="Zwiers L.-H."/>
            <person name="Turgeon B."/>
            <person name="Goodwin S."/>
            <person name="Spatafora J."/>
            <person name="Crous P."/>
            <person name="Grigoriev I."/>
        </authorList>
    </citation>
    <scope>NUCLEOTIDE SEQUENCE</scope>
    <source>
        <strain evidence="2">CBS 130266</strain>
    </source>
</reference>
<dbReference type="AlphaFoldDB" id="A0A9P4TZB7"/>